<dbReference type="Proteomes" id="UP000683360">
    <property type="component" value="Unassembled WGS sequence"/>
</dbReference>
<protein>
    <submittedName>
        <fullName evidence="1">Uncharacterized protein</fullName>
    </submittedName>
</protein>
<name>A0A8S3TAJ8_MYTED</name>
<organism evidence="1 2">
    <name type="scientific">Mytilus edulis</name>
    <name type="common">Blue mussel</name>
    <dbReference type="NCBI Taxonomy" id="6550"/>
    <lineage>
        <taxon>Eukaryota</taxon>
        <taxon>Metazoa</taxon>
        <taxon>Spiralia</taxon>
        <taxon>Lophotrochozoa</taxon>
        <taxon>Mollusca</taxon>
        <taxon>Bivalvia</taxon>
        <taxon>Autobranchia</taxon>
        <taxon>Pteriomorphia</taxon>
        <taxon>Mytilida</taxon>
        <taxon>Mytiloidea</taxon>
        <taxon>Mytilidae</taxon>
        <taxon>Mytilinae</taxon>
        <taxon>Mytilus</taxon>
    </lineage>
</organism>
<gene>
    <name evidence="1" type="ORF">MEDL_40449</name>
</gene>
<reference evidence="1" key="1">
    <citation type="submission" date="2021-03" db="EMBL/GenBank/DDBJ databases">
        <authorList>
            <person name="Bekaert M."/>
        </authorList>
    </citation>
    <scope>NUCLEOTIDE SEQUENCE</scope>
</reference>
<dbReference type="OrthoDB" id="6092734at2759"/>
<keyword evidence="2" id="KW-1185">Reference proteome</keyword>
<dbReference type="EMBL" id="CAJPWZ010001962">
    <property type="protein sequence ID" value="CAG2227423.1"/>
    <property type="molecule type" value="Genomic_DNA"/>
</dbReference>
<dbReference type="AlphaFoldDB" id="A0A8S3TAJ8"/>
<sequence length="354" mass="41077">MNKIIETDPFLGFPECCRLFTENRNSTTLDVSCFKWPSAVLVNDIEKLRMEGINNYMNGLKYVILIHILTLGYSRVKCQQEYDSETDCSLVKRNIDAQDCKHIFKICYNMDLEVHTSDIEYVCKVLTERFIVNQDGAYYFQHKAIQDSVLISYSKINPNATIPLLTFGHLVDIVYPQNYKEQKDQIVIKISGPCYPALAKKINSILNSLSYQIDCYRLKESKLFTENDIDLVYQLILSIENEKDHHRHVISNYLGHFIPLYLLRNIGKLDDQTLTVKHTKDQMLISVTIKDKNIVLSIDPQTSLINASYSNCKDIFKWLLKNTDHTLLDFTEMFKQITSEDFGVYKAAFGERKT</sequence>
<accession>A0A8S3TAJ8</accession>
<proteinExistence type="predicted"/>
<comment type="caution">
    <text evidence="1">The sequence shown here is derived from an EMBL/GenBank/DDBJ whole genome shotgun (WGS) entry which is preliminary data.</text>
</comment>
<evidence type="ECO:0000313" key="2">
    <source>
        <dbReference type="Proteomes" id="UP000683360"/>
    </source>
</evidence>
<evidence type="ECO:0000313" key="1">
    <source>
        <dbReference type="EMBL" id="CAG2227423.1"/>
    </source>
</evidence>